<keyword evidence="3" id="KW-1185">Reference proteome</keyword>
<dbReference type="EMBL" id="BMZM01000002">
    <property type="protein sequence ID" value="GHC22264.1"/>
    <property type="molecule type" value="Genomic_DNA"/>
</dbReference>
<dbReference type="InterPro" id="IPR036388">
    <property type="entry name" value="WH-like_DNA-bd_sf"/>
</dbReference>
<dbReference type="SUPFAM" id="SSF55811">
    <property type="entry name" value="Nudix"/>
    <property type="match status" value="1"/>
</dbReference>
<evidence type="ECO:0000313" key="3">
    <source>
        <dbReference type="Proteomes" id="UP000604243"/>
    </source>
</evidence>
<evidence type="ECO:0000259" key="1">
    <source>
        <dbReference type="Pfam" id="PF21906"/>
    </source>
</evidence>
<reference evidence="3" key="1">
    <citation type="journal article" date="2019" name="Int. J. Syst. Evol. Microbiol.">
        <title>The Global Catalogue of Microorganisms (GCM) 10K type strain sequencing project: providing services to taxonomists for standard genome sequencing and annotation.</title>
        <authorList>
            <consortium name="The Broad Institute Genomics Platform"/>
            <consortium name="The Broad Institute Genome Sequencing Center for Infectious Disease"/>
            <person name="Wu L."/>
            <person name="Ma J."/>
        </authorList>
    </citation>
    <scope>NUCLEOTIDE SEQUENCE [LARGE SCALE GENOMIC DNA]</scope>
    <source>
        <strain evidence="3">KCTC 42082</strain>
    </source>
</reference>
<proteinExistence type="predicted"/>
<dbReference type="Gene3D" id="3.90.79.10">
    <property type="entry name" value="Nucleoside Triphosphate Pyrophosphohydrolase"/>
    <property type="match status" value="1"/>
</dbReference>
<name>A0ABQ3FFG3_9GAMM</name>
<accession>A0ABQ3FFG3</accession>
<gene>
    <name evidence="2" type="ORF">GCM10010082_12830</name>
</gene>
<comment type="caution">
    <text evidence="2">The sequence shown here is derived from an EMBL/GenBank/DDBJ whole genome shotgun (WGS) entry which is preliminary data.</text>
</comment>
<dbReference type="InterPro" id="IPR054105">
    <property type="entry name" value="WHD_NrtR"/>
</dbReference>
<protein>
    <submittedName>
        <fullName evidence="2">NAD regulator</fullName>
    </submittedName>
</protein>
<sequence>MPRAVTMPDSAVIAIELSAVVVAMDSATPAVLLTHPDDRCRAPMLPAGDFDPRQHRTFELGLRDRVARQTGLALDYVEQLYTFGDQGRLESDMPDQEITRHISIGHLGLVSHRQTLLDEHAVWASWYDHFPWEDYRHGRPAMIDMIIAPALTRWIDGSEDTAQRDARRQRAQLAFGLNGARWVDTRVLERFELLYEAGLAPEAQRHANTEVVTTLPGQPLMSDHRRILATAMDRLRGKLRYRPVVFDLLPEHFTLSQLQLTIEAIIGCRLHKQNFRRALDRTGLVVPTGAVDTTTGGRPAERFRFCREQWRQQMAPGVQTPLAHSEYQ</sequence>
<dbReference type="Proteomes" id="UP000604243">
    <property type="component" value="Unassembled WGS sequence"/>
</dbReference>
<dbReference type="SUPFAM" id="SSF46785">
    <property type="entry name" value="Winged helix' DNA-binding domain"/>
    <property type="match status" value="1"/>
</dbReference>
<dbReference type="InterPro" id="IPR036390">
    <property type="entry name" value="WH_DNA-bd_sf"/>
</dbReference>
<feature type="domain" description="NrtR DNA-binding winged helix" evidence="1">
    <location>
        <begin position="245"/>
        <end position="305"/>
    </location>
</feature>
<dbReference type="Pfam" id="PF21906">
    <property type="entry name" value="WHD_NrtR"/>
    <property type="match status" value="1"/>
</dbReference>
<organism evidence="2 3">
    <name type="scientific">Kushneria pakistanensis</name>
    <dbReference type="NCBI Taxonomy" id="1508770"/>
    <lineage>
        <taxon>Bacteria</taxon>
        <taxon>Pseudomonadati</taxon>
        <taxon>Pseudomonadota</taxon>
        <taxon>Gammaproteobacteria</taxon>
        <taxon>Oceanospirillales</taxon>
        <taxon>Halomonadaceae</taxon>
        <taxon>Kushneria</taxon>
    </lineage>
</organism>
<evidence type="ECO:0000313" key="2">
    <source>
        <dbReference type="EMBL" id="GHC22264.1"/>
    </source>
</evidence>
<dbReference type="PIRSF" id="PIRSF019423">
    <property type="entry name" value="NMN_biosyn"/>
    <property type="match status" value="1"/>
</dbReference>
<dbReference type="InterPro" id="IPR011213">
    <property type="entry name" value="NMN_biosyn"/>
</dbReference>
<dbReference type="Gene3D" id="1.10.10.10">
    <property type="entry name" value="Winged helix-like DNA-binding domain superfamily/Winged helix DNA-binding domain"/>
    <property type="match status" value="1"/>
</dbReference>
<dbReference type="InterPro" id="IPR015797">
    <property type="entry name" value="NUDIX_hydrolase-like_dom_sf"/>
</dbReference>